<dbReference type="VEuPathDB" id="FungiDB:SAPIO_CDS10497"/>
<dbReference type="KEGG" id="sapo:SAPIO_CDS10497"/>
<gene>
    <name evidence="1" type="ORF">SAPIO_CDS10497</name>
</gene>
<sequence>MAAPNFVTAFPLETGALPASDALETPHVTVDAPSPTQHFLAARSWADPSNCVDDYADTESQCDHLQTEVNSCVSMLDAGNGNLHDSRFVNCFCVADIYTDLVKCQNQHRLCLRDFVMDHQFRHYQDQWKTFCTSELGSVDVTEPPLITPEPVTSFKNGCSYIKSACNRYSQYTSDCQSFFAQSSCYCQSHVVQMESICSVDGIAMCSKSKIEDASTIWGYASCNGWKSGESSFAIPTWAFADAKVDPPRTVPFAAFPLTYNDVPTPSADPPTDGASAAAGNQIFLIFLALQLLLLL</sequence>
<dbReference type="HOGENOM" id="CLU_940593_0_0_1"/>
<dbReference type="OrthoDB" id="5122323at2759"/>
<proteinExistence type="predicted"/>
<dbReference type="RefSeq" id="XP_016638908.1">
    <property type="nucleotide sequence ID" value="XM_016784080.1"/>
</dbReference>
<accession>A0A084FVJ7</accession>
<dbReference type="Proteomes" id="UP000028545">
    <property type="component" value="Unassembled WGS sequence"/>
</dbReference>
<dbReference type="AlphaFoldDB" id="A0A084FVJ7"/>
<comment type="caution">
    <text evidence="1">The sequence shown here is derived from an EMBL/GenBank/DDBJ whole genome shotgun (WGS) entry which is preliminary data.</text>
</comment>
<reference evidence="1 2" key="1">
    <citation type="journal article" date="2014" name="Genome Announc.">
        <title>Draft genome sequence of the pathogenic fungus Scedosporium apiospermum.</title>
        <authorList>
            <person name="Vandeputte P."/>
            <person name="Ghamrawi S."/>
            <person name="Rechenmann M."/>
            <person name="Iltis A."/>
            <person name="Giraud S."/>
            <person name="Fleury M."/>
            <person name="Thornton C."/>
            <person name="Delhaes L."/>
            <person name="Meyer W."/>
            <person name="Papon N."/>
            <person name="Bouchara J.P."/>
        </authorList>
    </citation>
    <scope>NUCLEOTIDE SEQUENCE [LARGE SCALE GENOMIC DNA]</scope>
    <source>
        <strain evidence="1 2">IHEM 14462</strain>
    </source>
</reference>
<protein>
    <submittedName>
        <fullName evidence="1">Uncharacterized protein</fullName>
    </submittedName>
</protein>
<dbReference type="EMBL" id="JOWA01000165">
    <property type="protein sequence ID" value="KEZ39109.1"/>
    <property type="molecule type" value="Genomic_DNA"/>
</dbReference>
<organism evidence="1 2">
    <name type="scientific">Pseudallescheria apiosperma</name>
    <name type="common">Scedosporium apiospermum</name>
    <dbReference type="NCBI Taxonomy" id="563466"/>
    <lineage>
        <taxon>Eukaryota</taxon>
        <taxon>Fungi</taxon>
        <taxon>Dikarya</taxon>
        <taxon>Ascomycota</taxon>
        <taxon>Pezizomycotina</taxon>
        <taxon>Sordariomycetes</taxon>
        <taxon>Hypocreomycetidae</taxon>
        <taxon>Microascales</taxon>
        <taxon>Microascaceae</taxon>
        <taxon>Scedosporium</taxon>
    </lineage>
</organism>
<name>A0A084FVJ7_PSEDA</name>
<evidence type="ECO:0000313" key="1">
    <source>
        <dbReference type="EMBL" id="KEZ39109.1"/>
    </source>
</evidence>
<dbReference type="GeneID" id="27719699"/>
<dbReference type="OMA" id="ACFCTQE"/>
<evidence type="ECO:0000313" key="2">
    <source>
        <dbReference type="Proteomes" id="UP000028545"/>
    </source>
</evidence>
<keyword evidence="2" id="KW-1185">Reference proteome</keyword>